<dbReference type="OrthoDB" id="1523826at2"/>
<dbReference type="InterPro" id="IPR053924">
    <property type="entry name" value="RecX_HTH_2nd"/>
</dbReference>
<evidence type="ECO:0000256" key="5">
    <source>
        <dbReference type="HAMAP-Rule" id="MF_01114"/>
    </source>
</evidence>
<dbReference type="EMBL" id="MBTA01000002">
    <property type="protein sequence ID" value="RKD19575.1"/>
    <property type="molecule type" value="Genomic_DNA"/>
</dbReference>
<dbReference type="PANTHER" id="PTHR33602">
    <property type="entry name" value="REGULATORY PROTEIN RECX FAMILY PROTEIN"/>
    <property type="match status" value="1"/>
</dbReference>
<protein>
    <recommendedName>
        <fullName evidence="3 5">Regulatory protein RecX</fullName>
    </recommendedName>
</protein>
<dbReference type="HAMAP" id="MF_01114">
    <property type="entry name" value="RecX"/>
    <property type="match status" value="1"/>
</dbReference>
<comment type="function">
    <text evidence="5">Modulates RecA activity.</text>
</comment>
<dbReference type="RefSeq" id="WP_120180508.1">
    <property type="nucleotide sequence ID" value="NZ_MBTA01000002.1"/>
</dbReference>
<evidence type="ECO:0000256" key="1">
    <source>
        <dbReference type="ARBA" id="ARBA00004496"/>
    </source>
</evidence>
<gene>
    <name evidence="5" type="primary">recX</name>
    <name evidence="8" type="ORF">BCY91_13325</name>
</gene>
<proteinExistence type="inferred from homology"/>
<evidence type="ECO:0000313" key="8">
    <source>
        <dbReference type="EMBL" id="RKD19575.1"/>
    </source>
</evidence>
<evidence type="ECO:0000256" key="4">
    <source>
        <dbReference type="ARBA" id="ARBA00022490"/>
    </source>
</evidence>
<evidence type="ECO:0000256" key="3">
    <source>
        <dbReference type="ARBA" id="ARBA00018111"/>
    </source>
</evidence>
<keyword evidence="9" id="KW-1185">Reference proteome</keyword>
<sequence>MQQKNQSPLTYAQALQKAEAYCAYQERSQYEVRGKLLDLGLRGDDLERIISELISTNFLNEERFALAYAQGKMRMKSWGRRKIADGLRFKQVSAPLIKKALNSLNGDEYEEKLRQLIEKKGRSMNEKNTKLLNYKLGNYAISKGYEPDLVFYILKTKEL</sequence>
<evidence type="ECO:0000313" key="9">
    <source>
        <dbReference type="Proteomes" id="UP000283433"/>
    </source>
</evidence>
<dbReference type="PANTHER" id="PTHR33602:SF1">
    <property type="entry name" value="REGULATORY PROTEIN RECX FAMILY PROTEIN"/>
    <property type="match status" value="1"/>
</dbReference>
<dbReference type="GO" id="GO:0005737">
    <property type="term" value="C:cytoplasm"/>
    <property type="evidence" value="ECO:0007669"/>
    <property type="project" value="UniProtKB-SubCell"/>
</dbReference>
<dbReference type="AlphaFoldDB" id="A0A419SBA4"/>
<evidence type="ECO:0000259" key="6">
    <source>
        <dbReference type="Pfam" id="PF02631"/>
    </source>
</evidence>
<comment type="similarity">
    <text evidence="2 5">Belongs to the RecX family.</text>
</comment>
<dbReference type="InterPro" id="IPR036388">
    <property type="entry name" value="WH-like_DNA-bd_sf"/>
</dbReference>
<reference evidence="8 9" key="1">
    <citation type="submission" date="2016-07" db="EMBL/GenBank/DDBJ databases">
        <title>Genome of Pelobium manganitolerans.</title>
        <authorList>
            <person name="Wu S."/>
            <person name="Wang G."/>
        </authorList>
    </citation>
    <scope>NUCLEOTIDE SEQUENCE [LARGE SCALE GENOMIC DNA]</scope>
    <source>
        <strain evidence="8 9">YS-25</strain>
    </source>
</reference>
<feature type="domain" description="RecX second three-helical" evidence="6">
    <location>
        <begin position="60"/>
        <end position="101"/>
    </location>
</feature>
<dbReference type="Pfam" id="PF21981">
    <property type="entry name" value="RecX_HTH3"/>
    <property type="match status" value="1"/>
</dbReference>
<dbReference type="InterPro" id="IPR053925">
    <property type="entry name" value="RecX_HTH_3rd"/>
</dbReference>
<comment type="subcellular location">
    <subcellularLocation>
        <location evidence="1 5">Cytoplasm</location>
    </subcellularLocation>
</comment>
<keyword evidence="4 5" id="KW-0963">Cytoplasm</keyword>
<feature type="domain" description="RecX third three-helical" evidence="7">
    <location>
        <begin position="108"/>
        <end position="154"/>
    </location>
</feature>
<evidence type="ECO:0000256" key="2">
    <source>
        <dbReference type="ARBA" id="ARBA00009695"/>
    </source>
</evidence>
<organism evidence="8 9">
    <name type="scientific">Pelobium manganitolerans</name>
    <dbReference type="NCBI Taxonomy" id="1842495"/>
    <lineage>
        <taxon>Bacteria</taxon>
        <taxon>Pseudomonadati</taxon>
        <taxon>Bacteroidota</taxon>
        <taxon>Sphingobacteriia</taxon>
        <taxon>Sphingobacteriales</taxon>
        <taxon>Sphingobacteriaceae</taxon>
        <taxon>Pelobium</taxon>
    </lineage>
</organism>
<dbReference type="Gene3D" id="1.10.10.10">
    <property type="entry name" value="Winged helix-like DNA-binding domain superfamily/Winged helix DNA-binding domain"/>
    <property type="match status" value="2"/>
</dbReference>
<accession>A0A419SBA4</accession>
<dbReference type="Pfam" id="PF02631">
    <property type="entry name" value="RecX_HTH2"/>
    <property type="match status" value="1"/>
</dbReference>
<evidence type="ECO:0000259" key="7">
    <source>
        <dbReference type="Pfam" id="PF21981"/>
    </source>
</evidence>
<name>A0A419SBA4_9SPHI</name>
<dbReference type="GO" id="GO:0006282">
    <property type="term" value="P:regulation of DNA repair"/>
    <property type="evidence" value="ECO:0007669"/>
    <property type="project" value="UniProtKB-UniRule"/>
</dbReference>
<dbReference type="Proteomes" id="UP000283433">
    <property type="component" value="Unassembled WGS sequence"/>
</dbReference>
<dbReference type="InterPro" id="IPR003783">
    <property type="entry name" value="Regulatory_RecX"/>
</dbReference>
<comment type="caution">
    <text evidence="8">The sequence shown here is derived from an EMBL/GenBank/DDBJ whole genome shotgun (WGS) entry which is preliminary data.</text>
</comment>